<feature type="domain" description="PLD phosphodiesterase" evidence="2">
    <location>
        <begin position="170"/>
        <end position="197"/>
    </location>
</feature>
<feature type="compositionally biased region" description="Acidic residues" evidence="1">
    <location>
        <begin position="254"/>
        <end position="267"/>
    </location>
</feature>
<dbReference type="EMBL" id="SRPO01000043">
    <property type="protein sequence ID" value="KAG5945674.1"/>
    <property type="molecule type" value="Genomic_DNA"/>
</dbReference>
<evidence type="ECO:0000313" key="4">
    <source>
        <dbReference type="Proteomes" id="UP000706124"/>
    </source>
</evidence>
<dbReference type="PANTHER" id="PTHR21248">
    <property type="entry name" value="CARDIOLIPIN SYNTHASE"/>
    <property type="match status" value="1"/>
</dbReference>
<dbReference type="SUPFAM" id="SSF56024">
    <property type="entry name" value="Phospholipase D/nuclease"/>
    <property type="match status" value="2"/>
</dbReference>
<dbReference type="Pfam" id="PF13091">
    <property type="entry name" value="PLDc_2"/>
    <property type="match status" value="1"/>
</dbReference>
<dbReference type="InterPro" id="IPR025202">
    <property type="entry name" value="PLD-like_dom"/>
</dbReference>
<dbReference type="PROSITE" id="PS50035">
    <property type="entry name" value="PLD"/>
    <property type="match status" value="2"/>
</dbReference>
<dbReference type="SMART" id="SM00155">
    <property type="entry name" value="PLDc"/>
    <property type="match status" value="2"/>
</dbReference>
<dbReference type="GO" id="GO:0030572">
    <property type="term" value="F:phosphatidyltransferase activity"/>
    <property type="evidence" value="ECO:0007669"/>
    <property type="project" value="UniProtKB-ARBA"/>
</dbReference>
<feature type="region of interest" description="Disordered" evidence="1">
    <location>
        <begin position="231"/>
        <end position="274"/>
    </location>
</feature>
<evidence type="ECO:0000313" key="3">
    <source>
        <dbReference type="EMBL" id="KAG5945674.1"/>
    </source>
</evidence>
<dbReference type="Gene3D" id="3.30.870.10">
    <property type="entry name" value="Endonuclease Chain A"/>
    <property type="match status" value="2"/>
</dbReference>
<sequence>MMATSPAFPAAFVKPWRELLQSHQAEQQQDFPNYYADDPESLITTSSPQTLLVGTGLSIFRRGIIPAMLDARSSIHFVTCYWATSPSLDAISNGLTQLAAQRRSAGATRPALKVSIGFSSSGLLQKLFHTWSTKGDAYPPSRWAKLGLPDEETLASGGIELTVKSLFFTPLSVMHPKYVIVDGKRAFIPSCNVSWEEWFEGCVEVQGDIVSSLAAFHRNVWEAGSASYSETSSTIPGDNHADCAQGGHVHDTADTGEADGFLPEDETSAAQSRNLNRGDALVPTILLPSPHHRNPRFSFFPFFSHSRPPMTPLNAALLTLIANARHDITITTPNVTSWPILEVLLEALARGVNVQIRTSKGMMIIEQLVTAGTTTSWCLKKFITKYQKLHQQQMQQQSDPLQDLESQPVRPGRLEILYYKPWAHRSGLADEPVFSHFKMTMVDKEYLVLGSGNMDRASWWTSQELGILFHVPGTDWHRLWDGVLEKRTELLYRSS</sequence>
<reference evidence="3 4" key="1">
    <citation type="journal article" date="2020" name="bioRxiv">
        <title>Whole genome comparisons of ergot fungi reveals the divergence and evolution of species within the genus Claviceps are the result of varying mechanisms driving genome evolution and host range expansion.</title>
        <authorList>
            <person name="Wyka S.A."/>
            <person name="Mondo S.J."/>
            <person name="Liu M."/>
            <person name="Dettman J."/>
            <person name="Nalam V."/>
            <person name="Broders K.D."/>
        </authorList>
    </citation>
    <scope>NUCLEOTIDE SEQUENCE [LARGE SCALE GENOMIC DNA]</scope>
    <source>
        <strain evidence="3 4">CCC 1485</strain>
    </source>
</reference>
<dbReference type="PANTHER" id="PTHR21248:SF11">
    <property type="entry name" value="PLD PHOSPHODIESTERASE DOMAIN-CONTAINING PROTEIN"/>
    <property type="match status" value="1"/>
</dbReference>
<comment type="caution">
    <text evidence="3">The sequence shown here is derived from an EMBL/GenBank/DDBJ whole genome shotgun (WGS) entry which is preliminary data.</text>
</comment>
<dbReference type="InterPro" id="IPR001736">
    <property type="entry name" value="PLipase_D/transphosphatidylase"/>
</dbReference>
<dbReference type="AlphaFoldDB" id="A0A9P7MI07"/>
<keyword evidence="4" id="KW-1185">Reference proteome</keyword>
<dbReference type="GO" id="GO:0032049">
    <property type="term" value="P:cardiolipin biosynthetic process"/>
    <property type="evidence" value="ECO:0007669"/>
    <property type="project" value="UniProtKB-ARBA"/>
</dbReference>
<evidence type="ECO:0000259" key="2">
    <source>
        <dbReference type="PROSITE" id="PS50035"/>
    </source>
</evidence>
<feature type="domain" description="PLD phosphodiesterase" evidence="2">
    <location>
        <begin position="431"/>
        <end position="458"/>
    </location>
</feature>
<proteinExistence type="predicted"/>
<evidence type="ECO:0000256" key="1">
    <source>
        <dbReference type="SAM" id="MobiDB-lite"/>
    </source>
</evidence>
<dbReference type="Proteomes" id="UP000706124">
    <property type="component" value="Unassembled WGS sequence"/>
</dbReference>
<dbReference type="CDD" id="cd00138">
    <property type="entry name" value="PLDc_SF"/>
    <property type="match status" value="1"/>
</dbReference>
<protein>
    <recommendedName>
        <fullName evidence="2">PLD phosphodiesterase domain-containing protein</fullName>
    </recommendedName>
</protein>
<dbReference type="OrthoDB" id="2958217at2759"/>
<name>A0A9P7MI07_9HYPO</name>
<gene>
    <name evidence="3" type="ORF">E4U60_005044</name>
</gene>
<organism evidence="3 4">
    <name type="scientific">Claviceps pazoutovae</name>
    <dbReference type="NCBI Taxonomy" id="1649127"/>
    <lineage>
        <taxon>Eukaryota</taxon>
        <taxon>Fungi</taxon>
        <taxon>Dikarya</taxon>
        <taxon>Ascomycota</taxon>
        <taxon>Pezizomycotina</taxon>
        <taxon>Sordariomycetes</taxon>
        <taxon>Hypocreomycetidae</taxon>
        <taxon>Hypocreales</taxon>
        <taxon>Clavicipitaceae</taxon>
        <taxon>Claviceps</taxon>
    </lineage>
</organism>
<accession>A0A9P7MI07</accession>